<dbReference type="AlphaFoldDB" id="A0A7E5A0G6"/>
<feature type="chain" id="PRO_5029034457" description="Carboxylic ester hydrolase" evidence="4">
    <location>
        <begin position="20"/>
        <end position="607"/>
    </location>
</feature>
<dbReference type="PROSITE" id="PS00122">
    <property type="entry name" value="CARBOXYLESTERASE_B_1"/>
    <property type="match status" value="1"/>
</dbReference>
<feature type="signal peptide" evidence="4">
    <location>
        <begin position="1"/>
        <end position="19"/>
    </location>
</feature>
<reference evidence="7" key="2">
    <citation type="submission" date="2020-10" db="UniProtKB">
        <authorList>
            <consortium name="WormBaseParasite"/>
        </authorList>
    </citation>
    <scope>IDENTIFICATION</scope>
</reference>
<evidence type="ECO:0000256" key="1">
    <source>
        <dbReference type="ARBA" id="ARBA00005964"/>
    </source>
</evidence>
<keyword evidence="4" id="KW-0732">Signal</keyword>
<feature type="domain" description="Carboxylesterase type B" evidence="5">
    <location>
        <begin position="76"/>
        <end position="549"/>
    </location>
</feature>
<evidence type="ECO:0000256" key="3">
    <source>
        <dbReference type="ARBA" id="ARBA00022801"/>
    </source>
</evidence>
<organism evidence="6 7">
    <name type="scientific">Panagrellus redivivus</name>
    <name type="common">Microworm</name>
    <dbReference type="NCBI Taxonomy" id="6233"/>
    <lineage>
        <taxon>Eukaryota</taxon>
        <taxon>Metazoa</taxon>
        <taxon>Ecdysozoa</taxon>
        <taxon>Nematoda</taxon>
        <taxon>Chromadorea</taxon>
        <taxon>Rhabditida</taxon>
        <taxon>Tylenchina</taxon>
        <taxon>Panagrolaimomorpha</taxon>
        <taxon>Panagrolaimoidea</taxon>
        <taxon>Panagrolaimidae</taxon>
        <taxon>Panagrellus</taxon>
    </lineage>
</organism>
<dbReference type="EC" id="3.1.1.-" evidence="4"/>
<accession>A0A7E5A0G6</accession>
<dbReference type="InterPro" id="IPR002018">
    <property type="entry name" value="CarbesteraseB"/>
</dbReference>
<dbReference type="InterPro" id="IPR050309">
    <property type="entry name" value="Type-B_Carboxylest/Lipase"/>
</dbReference>
<evidence type="ECO:0000313" key="7">
    <source>
        <dbReference type="WBParaSite" id="Pan_g6282.t1"/>
    </source>
</evidence>
<dbReference type="Proteomes" id="UP000492821">
    <property type="component" value="Unassembled WGS sequence"/>
</dbReference>
<dbReference type="PANTHER" id="PTHR11559">
    <property type="entry name" value="CARBOXYLESTERASE"/>
    <property type="match status" value="1"/>
</dbReference>
<comment type="similarity">
    <text evidence="1 4">Belongs to the type-B carboxylesterase/lipase family.</text>
</comment>
<evidence type="ECO:0000259" key="5">
    <source>
        <dbReference type="Pfam" id="PF00135"/>
    </source>
</evidence>
<evidence type="ECO:0000313" key="6">
    <source>
        <dbReference type="Proteomes" id="UP000492821"/>
    </source>
</evidence>
<dbReference type="Gene3D" id="3.40.50.1820">
    <property type="entry name" value="alpha/beta hydrolase"/>
    <property type="match status" value="1"/>
</dbReference>
<dbReference type="WBParaSite" id="Pan_g6282.t1">
    <property type="protein sequence ID" value="Pan_g6282.t1"/>
    <property type="gene ID" value="Pan_g6282"/>
</dbReference>
<keyword evidence="6" id="KW-1185">Reference proteome</keyword>
<keyword evidence="3 4" id="KW-0378">Hydrolase</keyword>
<dbReference type="Pfam" id="PF00135">
    <property type="entry name" value="COesterase"/>
    <property type="match status" value="1"/>
</dbReference>
<reference evidence="6" key="1">
    <citation type="journal article" date="2013" name="Genetics">
        <title>The draft genome and transcriptome of Panagrellus redivivus are shaped by the harsh demands of a free-living lifestyle.</title>
        <authorList>
            <person name="Srinivasan J."/>
            <person name="Dillman A.R."/>
            <person name="Macchietto M.G."/>
            <person name="Heikkinen L."/>
            <person name="Lakso M."/>
            <person name="Fracchia K.M."/>
            <person name="Antoshechkin I."/>
            <person name="Mortazavi A."/>
            <person name="Wong G."/>
            <person name="Sternberg P.W."/>
        </authorList>
    </citation>
    <scope>NUCLEOTIDE SEQUENCE [LARGE SCALE GENOMIC DNA]</scope>
    <source>
        <strain evidence="6">MT8872</strain>
    </source>
</reference>
<name>A0A7E5A0G6_PANRE</name>
<sequence length="607" mass="66981">MLGRVGFVAVCLLFGVVGADTTVEPLPEVPNPAITVATNLSFGKPEVKVVSNGVTFVGFREFITENVHHELLYSGKADVFLGIPYAVPLTKQTSFRKSVKITQKPNTTVIAKEYSHACLQNPANAWIPIYGVGVSHDCLTLNIFKPVNANASNTLPILVFFHGGFFVQGTAAQFLPKSIIRSYVNRGFVVITVQYRVGIWGFLTDYSSTGLTANRAITDAATALSYIHDIAADFGGDASQITLLGHSAGACLVDGLAMTPQYKNLFKRAGMSSGSRRFCQESKGINGDPRKTQNQALIETYCPNVNHALLPNSITGKKLEDCLLSYNFTQLITIQNKTQVGFTFVVDRRVINNPYLPSFGKTPINVNHDILYSSSAQEYAGFDSLVSRYDFDEYNASTIDARINTYTKVGVFPPAGTRLQRRQVEAIKYSYVYPLVSIDYSFDNETYRDINAQLFTDVSFVLPAIRSIVLANSTRVYYMVNSVPWTPFYRSSGYAAATHTSDINRMFPSYPWTGDTNVFAANLEYELISVNNFADVWSNFAKTGKPTPTAVPAMTGASLNNNRVSPLACTVVTAESVEDTRCVRSSELLFEELPSLFYWNQTTLAYF</sequence>
<dbReference type="GO" id="GO:0052689">
    <property type="term" value="F:carboxylic ester hydrolase activity"/>
    <property type="evidence" value="ECO:0007669"/>
    <property type="project" value="UniProtKB-KW"/>
</dbReference>
<evidence type="ECO:0000256" key="4">
    <source>
        <dbReference type="RuleBase" id="RU361235"/>
    </source>
</evidence>
<evidence type="ECO:0000256" key="2">
    <source>
        <dbReference type="ARBA" id="ARBA00022487"/>
    </source>
</evidence>
<protein>
    <recommendedName>
        <fullName evidence="4">Carboxylic ester hydrolase</fullName>
        <ecNumber evidence="4">3.1.1.-</ecNumber>
    </recommendedName>
</protein>
<proteinExistence type="inferred from homology"/>
<dbReference type="InterPro" id="IPR029058">
    <property type="entry name" value="AB_hydrolase_fold"/>
</dbReference>
<dbReference type="SUPFAM" id="SSF53474">
    <property type="entry name" value="alpha/beta-Hydrolases"/>
    <property type="match status" value="1"/>
</dbReference>
<keyword evidence="2" id="KW-0719">Serine esterase</keyword>
<dbReference type="InterPro" id="IPR019826">
    <property type="entry name" value="Carboxylesterase_B_AS"/>
</dbReference>